<dbReference type="InterPro" id="IPR027417">
    <property type="entry name" value="P-loop_NTPase"/>
</dbReference>
<dbReference type="Proteomes" id="UP000271241">
    <property type="component" value="Unassembled WGS sequence"/>
</dbReference>
<dbReference type="GO" id="GO:0005524">
    <property type="term" value="F:ATP binding"/>
    <property type="evidence" value="ECO:0007669"/>
    <property type="project" value="UniProtKB-KW"/>
</dbReference>
<dbReference type="OrthoDB" id="9972657at2759"/>
<dbReference type="STRING" id="78915.A0A4V1IW58"/>
<accession>A0A4V1IW58</accession>
<gene>
    <name evidence="5" type="ORF">THASP1DRAFT_35157</name>
</gene>
<dbReference type="Pfam" id="PF08433">
    <property type="entry name" value="KTI12"/>
    <property type="match status" value="1"/>
</dbReference>
<evidence type="ECO:0000256" key="1">
    <source>
        <dbReference type="ARBA" id="ARBA00022741"/>
    </source>
</evidence>
<dbReference type="PANTHER" id="PTHR12435">
    <property type="match status" value="1"/>
</dbReference>
<dbReference type="EMBL" id="KZ992888">
    <property type="protein sequence ID" value="RKP06409.1"/>
    <property type="molecule type" value="Genomic_DNA"/>
</dbReference>
<keyword evidence="1" id="KW-0547">Nucleotide-binding</keyword>
<reference evidence="6" key="1">
    <citation type="journal article" date="2018" name="Nat. Microbiol.">
        <title>Leveraging single-cell genomics to expand the fungal tree of life.</title>
        <authorList>
            <person name="Ahrendt S.R."/>
            <person name="Quandt C.A."/>
            <person name="Ciobanu D."/>
            <person name="Clum A."/>
            <person name="Salamov A."/>
            <person name="Andreopoulos B."/>
            <person name="Cheng J.F."/>
            <person name="Woyke T."/>
            <person name="Pelin A."/>
            <person name="Henrissat B."/>
            <person name="Reynolds N.K."/>
            <person name="Benny G.L."/>
            <person name="Smith M.E."/>
            <person name="James T.Y."/>
            <person name="Grigoriev I.V."/>
        </authorList>
    </citation>
    <scope>NUCLEOTIDE SEQUENCE [LARGE SCALE GENOMIC DNA]</scope>
    <source>
        <strain evidence="6">RSA 1356</strain>
    </source>
</reference>
<evidence type="ECO:0000256" key="2">
    <source>
        <dbReference type="ARBA" id="ARBA00022840"/>
    </source>
</evidence>
<organism evidence="5 6">
    <name type="scientific">Thamnocephalis sphaerospora</name>
    <dbReference type="NCBI Taxonomy" id="78915"/>
    <lineage>
        <taxon>Eukaryota</taxon>
        <taxon>Fungi</taxon>
        <taxon>Fungi incertae sedis</taxon>
        <taxon>Zoopagomycota</taxon>
        <taxon>Zoopagomycotina</taxon>
        <taxon>Zoopagomycetes</taxon>
        <taxon>Zoopagales</taxon>
        <taxon>Sigmoideomycetaceae</taxon>
        <taxon>Thamnocephalis</taxon>
    </lineage>
</organism>
<dbReference type="SUPFAM" id="SSF52540">
    <property type="entry name" value="P-loop containing nucleoside triphosphate hydrolases"/>
    <property type="match status" value="1"/>
</dbReference>
<comment type="subunit">
    <text evidence="4">Interacts with the elongator complex.</text>
</comment>
<comment type="similarity">
    <text evidence="3">Belongs to the KTI12 family.</text>
</comment>
<sequence length="271" mass="30568">MPLVIVSGLPSSGKTTRARALEAYLRERAQQEGARITVHRVDDESLNVVRTAYATAMEEKKARGALLSAVERLLNRDTIVIADALNYVKGFRYQLYCVARAVSTPHCVLYCGVPTELARTWNQERGEQEAYTLQVFDELATRYEEPDAMRRWDAPLFTVTHEDTELPLDDIWSALMLRKAPPPNMATAVKKVSDTNTLHELDRSTQAVVDAVLQAQQEGVGTTSVALPMRCVTMTELRRLRRQFIGINKAHTLPEERMTEAFVEYLNTNLS</sequence>
<evidence type="ECO:0000256" key="3">
    <source>
        <dbReference type="ARBA" id="ARBA00025768"/>
    </source>
</evidence>
<proteinExistence type="inferred from homology"/>
<dbReference type="GO" id="GO:0006357">
    <property type="term" value="P:regulation of transcription by RNA polymerase II"/>
    <property type="evidence" value="ECO:0007669"/>
    <property type="project" value="UniProtKB-ARBA"/>
</dbReference>
<dbReference type="AlphaFoldDB" id="A0A4V1IW58"/>
<evidence type="ECO:0000256" key="4">
    <source>
        <dbReference type="ARBA" id="ARBA00063730"/>
    </source>
</evidence>
<evidence type="ECO:0000313" key="5">
    <source>
        <dbReference type="EMBL" id="RKP06409.1"/>
    </source>
</evidence>
<dbReference type="Gene3D" id="3.40.50.300">
    <property type="entry name" value="P-loop containing nucleotide triphosphate hydrolases"/>
    <property type="match status" value="1"/>
</dbReference>
<keyword evidence="2" id="KW-0067">ATP-binding</keyword>
<keyword evidence="6" id="KW-1185">Reference proteome</keyword>
<evidence type="ECO:0000313" key="6">
    <source>
        <dbReference type="Proteomes" id="UP000271241"/>
    </source>
</evidence>
<dbReference type="GO" id="GO:0006400">
    <property type="term" value="P:tRNA modification"/>
    <property type="evidence" value="ECO:0007669"/>
    <property type="project" value="UniProtKB-ARBA"/>
</dbReference>
<dbReference type="FunFam" id="3.40.50.300:FF:000827">
    <property type="entry name" value="KTI12 chromatin-associated homolog"/>
    <property type="match status" value="1"/>
</dbReference>
<dbReference type="InterPro" id="IPR013641">
    <property type="entry name" value="KTI12/PSTK"/>
</dbReference>
<protein>
    <submittedName>
        <fullName evidence="5">Chromatin associated protein KTI12</fullName>
    </submittedName>
</protein>
<name>A0A4V1IW58_9FUNG</name>